<dbReference type="InterPro" id="IPR014729">
    <property type="entry name" value="Rossmann-like_a/b/a_fold"/>
</dbReference>
<dbReference type="CDD" id="cd00293">
    <property type="entry name" value="USP-like"/>
    <property type="match status" value="2"/>
</dbReference>
<dbReference type="Pfam" id="PF00582">
    <property type="entry name" value="Usp"/>
    <property type="match status" value="2"/>
</dbReference>
<keyword evidence="6" id="KW-1185">Reference proteome</keyword>
<dbReference type="PANTHER" id="PTHR46268:SF27">
    <property type="entry name" value="UNIVERSAL STRESS PROTEIN RV2623"/>
    <property type="match status" value="1"/>
</dbReference>
<evidence type="ECO:0000259" key="4">
    <source>
        <dbReference type="Pfam" id="PF00582"/>
    </source>
</evidence>
<dbReference type="InterPro" id="IPR006015">
    <property type="entry name" value="Universal_stress_UspA"/>
</dbReference>
<keyword evidence="2" id="KW-0547">Nucleotide-binding</keyword>
<name>A0ABT2NKS9_9RHOB</name>
<keyword evidence="3" id="KW-0067">ATP-binding</keyword>
<feature type="domain" description="UspA" evidence="4">
    <location>
        <begin position="139"/>
        <end position="271"/>
    </location>
</feature>
<dbReference type="Gene3D" id="3.40.50.620">
    <property type="entry name" value="HUPs"/>
    <property type="match status" value="2"/>
</dbReference>
<dbReference type="PANTHER" id="PTHR46268">
    <property type="entry name" value="STRESS RESPONSE PROTEIN NHAX"/>
    <property type="match status" value="1"/>
</dbReference>
<gene>
    <name evidence="5" type="ORF">N5I32_03420</name>
</gene>
<comment type="similarity">
    <text evidence="1">Belongs to the universal stress protein A family.</text>
</comment>
<accession>A0ABT2NKS9</accession>
<dbReference type="PRINTS" id="PR01438">
    <property type="entry name" value="UNVRSLSTRESS"/>
</dbReference>
<dbReference type="InterPro" id="IPR006016">
    <property type="entry name" value="UspA"/>
</dbReference>
<dbReference type="EMBL" id="JAOCQF010000001">
    <property type="protein sequence ID" value="MCT8328559.1"/>
    <property type="molecule type" value="Genomic_DNA"/>
</dbReference>
<evidence type="ECO:0000256" key="2">
    <source>
        <dbReference type="ARBA" id="ARBA00022741"/>
    </source>
</evidence>
<comment type="caution">
    <text evidence="5">The sequence shown here is derived from an EMBL/GenBank/DDBJ whole genome shotgun (WGS) entry which is preliminary data.</text>
</comment>
<reference evidence="6" key="1">
    <citation type="submission" date="2023-07" db="EMBL/GenBank/DDBJ databases">
        <title>Defluviimonas sediminis sp. nov., isolated from mangrove sediment.</title>
        <authorList>
            <person name="Liu L."/>
            <person name="Li J."/>
            <person name="Huang Y."/>
            <person name="Pan J."/>
            <person name="Li M."/>
        </authorList>
    </citation>
    <scope>NUCLEOTIDE SEQUENCE [LARGE SCALE GENOMIC DNA]</scope>
    <source>
        <strain evidence="6">FT324</strain>
    </source>
</reference>
<organism evidence="5 6">
    <name type="scientific">Albidovulum sediminis</name>
    <dbReference type="NCBI Taxonomy" id="3066345"/>
    <lineage>
        <taxon>Bacteria</taxon>
        <taxon>Pseudomonadati</taxon>
        <taxon>Pseudomonadota</taxon>
        <taxon>Alphaproteobacteria</taxon>
        <taxon>Rhodobacterales</taxon>
        <taxon>Paracoccaceae</taxon>
        <taxon>Albidovulum</taxon>
    </lineage>
</organism>
<evidence type="ECO:0000256" key="3">
    <source>
        <dbReference type="ARBA" id="ARBA00022840"/>
    </source>
</evidence>
<evidence type="ECO:0000313" key="5">
    <source>
        <dbReference type="EMBL" id="MCT8328559.1"/>
    </source>
</evidence>
<dbReference type="SUPFAM" id="SSF52402">
    <property type="entry name" value="Adenine nucleotide alpha hydrolases-like"/>
    <property type="match status" value="2"/>
</dbReference>
<evidence type="ECO:0000256" key="1">
    <source>
        <dbReference type="ARBA" id="ARBA00008791"/>
    </source>
</evidence>
<feature type="domain" description="UspA" evidence="4">
    <location>
        <begin position="5"/>
        <end position="131"/>
    </location>
</feature>
<proteinExistence type="inferred from homology"/>
<sequence>MAHYMVATDMSERGDRAVHRAGALAAAAGARLTVLTIVDEALPSAVSQTMRAAAEAELQRIVQSFAAESAAAAEIAVVTGDPAEAVARHVAETGADLLIVGRHRPRAIADLFRQTTVERIVALVSCPVLMVAAPPSGPYARVLTPVDFSPAAAAAAAGALALAPAARHEGLHVFHVPYKGLMPGDNVGTFLHEAEHAQAAWHARYAIKPTALPIRLVEGGVQSVLAEEIARLKPDLIAVGAHGRAAVSKALLGSVATTLMRDPPCDLLIARPAPAPMG</sequence>
<dbReference type="Proteomes" id="UP001205601">
    <property type="component" value="Unassembled WGS sequence"/>
</dbReference>
<evidence type="ECO:0000313" key="6">
    <source>
        <dbReference type="Proteomes" id="UP001205601"/>
    </source>
</evidence>
<dbReference type="RefSeq" id="WP_261493987.1">
    <property type="nucleotide sequence ID" value="NZ_JAOCQF010000001.1"/>
</dbReference>
<protein>
    <submittedName>
        <fullName evidence="5">Universal stress protein</fullName>
    </submittedName>
</protein>